<dbReference type="KEGG" id="ptrr:90957512"/>
<dbReference type="GeneID" id="90957512"/>
<organism evidence="2 3">
    <name type="scientific">Pyrenophora tritici-repentis</name>
    <dbReference type="NCBI Taxonomy" id="45151"/>
    <lineage>
        <taxon>Eukaryota</taxon>
        <taxon>Fungi</taxon>
        <taxon>Dikarya</taxon>
        <taxon>Ascomycota</taxon>
        <taxon>Pezizomycotina</taxon>
        <taxon>Dothideomycetes</taxon>
        <taxon>Pleosporomycetidae</taxon>
        <taxon>Pleosporales</taxon>
        <taxon>Pleosporineae</taxon>
        <taxon>Pleosporaceae</taxon>
        <taxon>Pyrenophora</taxon>
    </lineage>
</organism>
<protein>
    <submittedName>
        <fullName evidence="2">Uncharacterized protein</fullName>
    </submittedName>
</protein>
<sequence>MHFTNVFIAVIAACNALATPNARSPYAIKETHFAPDEWSKQERTHGRKTIQLQIGLKQGQFDELDRHLQEGEIQDRNMLLGLQH</sequence>
<dbReference type="Proteomes" id="UP000245464">
    <property type="component" value="Chromosome 7"/>
</dbReference>
<evidence type="ECO:0000313" key="2">
    <source>
        <dbReference type="EMBL" id="KAF7568574.1"/>
    </source>
</evidence>
<reference evidence="2" key="1">
    <citation type="journal article" date="2018" name="BMC Genomics">
        <title>Comparative genomics of the wheat fungal pathogen Pyrenophora tritici-repentis reveals chromosomal variations and genome plasticity.</title>
        <authorList>
            <person name="Moolhuijzen P."/>
            <person name="See P.T."/>
            <person name="Hane J.K."/>
            <person name="Shi G."/>
            <person name="Liu Z."/>
            <person name="Oliver R.P."/>
            <person name="Moffat C.S."/>
        </authorList>
    </citation>
    <scope>NUCLEOTIDE SEQUENCE [LARGE SCALE GENOMIC DNA]</scope>
    <source>
        <strain evidence="2">M4</strain>
    </source>
</reference>
<name>A0A834RRZ3_9PLEO</name>
<comment type="caution">
    <text evidence="2">The sequence shown here is derived from an EMBL/GenBank/DDBJ whole genome shotgun (WGS) entry which is preliminary data.</text>
</comment>
<gene>
    <name evidence="2" type="ORF">PtrM4_131870</name>
</gene>
<evidence type="ECO:0000256" key="1">
    <source>
        <dbReference type="SAM" id="SignalP"/>
    </source>
</evidence>
<feature type="signal peptide" evidence="1">
    <location>
        <begin position="1"/>
        <end position="18"/>
    </location>
</feature>
<accession>A0A834RRZ3</accession>
<evidence type="ECO:0000313" key="3">
    <source>
        <dbReference type="Proteomes" id="UP000245464"/>
    </source>
</evidence>
<proteinExistence type="predicted"/>
<dbReference type="EMBL" id="NQIK02000007">
    <property type="protein sequence ID" value="KAF7568574.1"/>
    <property type="molecule type" value="Genomic_DNA"/>
</dbReference>
<dbReference type="AlphaFoldDB" id="A0A834RRZ3"/>
<feature type="chain" id="PRO_5032794978" evidence="1">
    <location>
        <begin position="19"/>
        <end position="84"/>
    </location>
</feature>
<dbReference type="RefSeq" id="XP_065961043.1">
    <property type="nucleotide sequence ID" value="XM_066109051.1"/>
</dbReference>
<keyword evidence="1" id="KW-0732">Signal</keyword>